<dbReference type="EMBL" id="JANBPW010003952">
    <property type="protein sequence ID" value="KAJ1936250.1"/>
    <property type="molecule type" value="Genomic_DNA"/>
</dbReference>
<sequence>AVKTATDVIVRTNSSGAIIDSVWQLLSQFVLGAQETVPDLIPQSLAVFGLVYPEQYLSQIAANTGSSNSVAATAFVTAFRVILSDKTVDARFDAHVKSALPKVLENLGHKDIDIRRLTLLLLYSVAQNKPSQLISLVKGFEPALYKQTEVDESLIRIITMGPFKKRIDDGLDARRVAFQCVYMLVRNIPDEITPSETAVVVARGIDDEADILGTTRLIVKELLVLSPSSLLSRLESVAEAVTKLASKKLTGTALRQEVESLRENVVSSFVIFVSLERLAKKSSSLMAKAMAKDGAYEKLRAVIANGSDDKIVATYDNANEILNRSE</sequence>
<dbReference type="Proteomes" id="UP001150603">
    <property type="component" value="Unassembled WGS sequence"/>
</dbReference>
<comment type="caution">
    <text evidence="1">The sequence shown here is derived from an EMBL/GenBank/DDBJ whole genome shotgun (WGS) entry which is preliminary data.</text>
</comment>
<keyword evidence="2" id="KW-1185">Reference proteome</keyword>
<evidence type="ECO:0000313" key="2">
    <source>
        <dbReference type="Proteomes" id="UP001150603"/>
    </source>
</evidence>
<proteinExistence type="predicted"/>
<organism evidence="1 2">
    <name type="scientific">Linderina macrospora</name>
    <dbReference type="NCBI Taxonomy" id="4868"/>
    <lineage>
        <taxon>Eukaryota</taxon>
        <taxon>Fungi</taxon>
        <taxon>Fungi incertae sedis</taxon>
        <taxon>Zoopagomycota</taxon>
        <taxon>Kickxellomycotina</taxon>
        <taxon>Kickxellomycetes</taxon>
        <taxon>Kickxellales</taxon>
        <taxon>Kickxellaceae</taxon>
        <taxon>Linderina</taxon>
    </lineage>
</organism>
<gene>
    <name evidence="1" type="primary">CAND2</name>
    <name evidence="1" type="ORF">FBU59_005114</name>
</gene>
<evidence type="ECO:0000313" key="1">
    <source>
        <dbReference type="EMBL" id="KAJ1936250.1"/>
    </source>
</evidence>
<name>A0ACC1J3N5_9FUNG</name>
<feature type="non-terminal residue" evidence="1">
    <location>
        <position position="1"/>
    </location>
</feature>
<reference evidence="1" key="1">
    <citation type="submission" date="2022-07" db="EMBL/GenBank/DDBJ databases">
        <title>Phylogenomic reconstructions and comparative analyses of Kickxellomycotina fungi.</title>
        <authorList>
            <person name="Reynolds N.K."/>
            <person name="Stajich J.E."/>
            <person name="Barry K."/>
            <person name="Grigoriev I.V."/>
            <person name="Crous P."/>
            <person name="Smith M.E."/>
        </authorList>
    </citation>
    <scope>NUCLEOTIDE SEQUENCE</scope>
    <source>
        <strain evidence="1">NRRL 5244</strain>
    </source>
</reference>
<accession>A0ACC1J3N5</accession>
<protein>
    <submittedName>
        <fullName evidence="1">Cullin-associated NEDD8-dissociated protein 2</fullName>
    </submittedName>
</protein>